<proteinExistence type="inferred from homology"/>
<reference evidence="4" key="1">
    <citation type="thesis" date="2005" institute="MSc (Research)" country="University of East Anglia, Norwich, UK">
        <title>Diversity of cassava-infecting geminiviruses in Kenya.</title>
        <authorList>
            <person name="Bull S.E."/>
        </authorList>
    </citation>
    <scope>NUCLEOTIDE SEQUENCE</scope>
    <source>
        <strain evidence="4">EACMKV-[K300]</strain>
    </source>
</reference>
<evidence type="ECO:0000256" key="2">
    <source>
        <dbReference type="ARBA" id="ARBA00022581"/>
    </source>
</evidence>
<reference evidence="4" key="2">
    <citation type="journal article" date="2006" name="J. Gen. Virol.">
        <title>Genetic diversity and phylogeography of cassava mosaic viruses in Kenya.</title>
        <authorList>
            <person name="Bull S.E."/>
            <person name="Briddon R.W."/>
            <person name="Sserubombwe W.S."/>
            <person name="Ngugi K."/>
            <person name="Markham P.G."/>
            <person name="Stanley J."/>
        </authorList>
    </citation>
    <scope>NUCLEOTIDE SEQUENCE</scope>
    <source>
        <strain evidence="4">EACMKV-[K300]</strain>
    </source>
</reference>
<name>Q2A893_9GEMI</name>
<keyword evidence="2" id="KW-0945">Host-virus interaction</keyword>
<dbReference type="Pfam" id="PF01492">
    <property type="entry name" value="Gemini_C4"/>
    <property type="match status" value="1"/>
</dbReference>
<sequence length="179" mass="19967">MPFRGHHINCPPIPPIATDFECPPIAIRQRKCQGLVVLASKPKTISSHIPNALYPKRRHWIRSDNSKPQPINCSSRSAENSMGMGNLICMPLFSSRASTIVPTHDSSTSYPLPGQHISIQTFRELNPAPTSSPIWTRTETPSNGASFRSTDDLLEEDNNQPMTLTPRLLTQQISQRLLM</sequence>
<dbReference type="InterPro" id="IPR002488">
    <property type="entry name" value="Gemini_C4"/>
</dbReference>
<gene>
    <name evidence="4" type="primary">AC4</name>
</gene>
<protein>
    <submittedName>
        <fullName evidence="4">AC4 protein</fullName>
    </submittedName>
</protein>
<organism evidence="4">
    <name type="scientific">East African cassava mosaic Kenya virus</name>
    <dbReference type="NCBI Taxonomy" id="393599"/>
    <lineage>
        <taxon>Viruses</taxon>
        <taxon>Monodnaviria</taxon>
        <taxon>Shotokuvirae</taxon>
        <taxon>Cressdnaviricota</taxon>
        <taxon>Repensiviricetes</taxon>
        <taxon>Geplafuvirales</taxon>
        <taxon>Geminiviridae</taxon>
        <taxon>Begomovirus</taxon>
        <taxon>Begomovirus manihotiskenyaense</taxon>
    </lineage>
</organism>
<evidence type="ECO:0000256" key="1">
    <source>
        <dbReference type="ARBA" id="ARBA00008996"/>
    </source>
</evidence>
<dbReference type="EMBL" id="AJ717580">
    <property type="protein sequence ID" value="CAJ78327.1"/>
    <property type="molecule type" value="Genomic_DNA"/>
</dbReference>
<accession>Q2A893</accession>
<evidence type="ECO:0000256" key="3">
    <source>
        <dbReference type="SAM" id="MobiDB-lite"/>
    </source>
</evidence>
<evidence type="ECO:0000313" key="4">
    <source>
        <dbReference type="EMBL" id="CAJ78327.1"/>
    </source>
</evidence>
<feature type="region of interest" description="Disordered" evidence="3">
    <location>
        <begin position="129"/>
        <end position="150"/>
    </location>
</feature>
<feature type="compositionally biased region" description="Polar residues" evidence="3">
    <location>
        <begin position="129"/>
        <end position="148"/>
    </location>
</feature>
<comment type="similarity">
    <text evidence="1">Belongs to the geminiviridae protein AC4/C4 family.</text>
</comment>